<evidence type="ECO:0000256" key="2">
    <source>
        <dbReference type="SAM" id="MobiDB-lite"/>
    </source>
</evidence>
<keyword evidence="1" id="KW-0175">Coiled coil</keyword>
<feature type="compositionally biased region" description="Polar residues" evidence="2">
    <location>
        <begin position="1"/>
        <end position="18"/>
    </location>
</feature>
<feature type="region of interest" description="Disordered" evidence="2">
    <location>
        <begin position="333"/>
        <end position="439"/>
    </location>
</feature>
<feature type="region of interest" description="Disordered" evidence="2">
    <location>
        <begin position="1"/>
        <end position="20"/>
    </location>
</feature>
<dbReference type="InterPro" id="IPR029332">
    <property type="entry name" value="PEHE_dom"/>
</dbReference>
<feature type="region of interest" description="Disordered" evidence="2">
    <location>
        <begin position="34"/>
        <end position="206"/>
    </location>
</feature>
<evidence type="ECO:0000259" key="3">
    <source>
        <dbReference type="SMART" id="SM01300"/>
    </source>
</evidence>
<reference evidence="4" key="1">
    <citation type="submission" date="2021-01" db="EMBL/GenBank/DDBJ databases">
        <authorList>
            <person name="Corre E."/>
            <person name="Pelletier E."/>
            <person name="Niang G."/>
            <person name="Scheremetjew M."/>
            <person name="Finn R."/>
            <person name="Kale V."/>
            <person name="Holt S."/>
            <person name="Cochrane G."/>
            <person name="Meng A."/>
            <person name="Brown T."/>
            <person name="Cohen L."/>
        </authorList>
    </citation>
    <scope>NUCLEOTIDE SEQUENCE</scope>
    <source>
        <strain evidence="4">SAG 36.94</strain>
    </source>
</reference>
<dbReference type="PANTHER" id="PTHR22443">
    <property type="entry name" value="NON-SPECIFIC LETHAL 1, ISOFORM M"/>
    <property type="match status" value="1"/>
</dbReference>
<dbReference type="EMBL" id="HBGH01017638">
    <property type="protein sequence ID" value="CAD9237678.1"/>
    <property type="molecule type" value="Transcribed_RNA"/>
</dbReference>
<proteinExistence type="predicted"/>
<feature type="coiled-coil region" evidence="1">
    <location>
        <begin position="257"/>
        <end position="326"/>
    </location>
</feature>
<accession>A0A7S1TJD0</accession>
<feature type="domain" description="PEHE" evidence="3">
    <location>
        <begin position="25"/>
        <end position="209"/>
    </location>
</feature>
<evidence type="ECO:0000256" key="1">
    <source>
        <dbReference type="SAM" id="Coils"/>
    </source>
</evidence>
<feature type="compositionally biased region" description="Polar residues" evidence="2">
    <location>
        <begin position="336"/>
        <end position="345"/>
    </location>
</feature>
<feature type="compositionally biased region" description="Acidic residues" evidence="2">
    <location>
        <begin position="93"/>
        <end position="109"/>
    </location>
</feature>
<dbReference type="SMART" id="SM01300">
    <property type="entry name" value="PEHE"/>
    <property type="match status" value="1"/>
</dbReference>
<dbReference type="AlphaFoldDB" id="A0A7S1TJD0"/>
<feature type="compositionally biased region" description="Basic and acidic residues" evidence="2">
    <location>
        <begin position="363"/>
        <end position="372"/>
    </location>
</feature>
<feature type="compositionally biased region" description="Basic and acidic residues" evidence="2">
    <location>
        <begin position="67"/>
        <end position="78"/>
    </location>
</feature>
<feature type="compositionally biased region" description="Low complexity" evidence="2">
    <location>
        <begin position="410"/>
        <end position="419"/>
    </location>
</feature>
<gene>
    <name evidence="4" type="ORF">CCAE0312_LOCUS9777</name>
</gene>
<organism evidence="4">
    <name type="scientific">Compsopogon caeruleus</name>
    <dbReference type="NCBI Taxonomy" id="31354"/>
    <lineage>
        <taxon>Eukaryota</taxon>
        <taxon>Rhodophyta</taxon>
        <taxon>Compsopogonophyceae</taxon>
        <taxon>Compsopogonales</taxon>
        <taxon>Compsopogonaceae</taxon>
        <taxon>Compsopogon</taxon>
    </lineage>
</organism>
<feature type="compositionally biased region" description="Polar residues" evidence="2">
    <location>
        <begin position="137"/>
        <end position="163"/>
    </location>
</feature>
<dbReference type="PANTHER" id="PTHR22443:SF18">
    <property type="entry name" value="NON-SPECIFIC LETHAL 1, ISOFORM M"/>
    <property type="match status" value="1"/>
</dbReference>
<dbReference type="InterPro" id="IPR026180">
    <property type="entry name" value="NSL1"/>
</dbReference>
<dbReference type="GO" id="GO:0044545">
    <property type="term" value="C:NSL complex"/>
    <property type="evidence" value="ECO:0007669"/>
    <property type="project" value="TreeGrafter"/>
</dbReference>
<dbReference type="GO" id="GO:0035035">
    <property type="term" value="F:histone acetyltransferase binding"/>
    <property type="evidence" value="ECO:0007669"/>
    <property type="project" value="TreeGrafter"/>
</dbReference>
<name>A0A7S1TJD0_9RHOD</name>
<protein>
    <recommendedName>
        <fullName evidence="3">PEHE domain-containing protein</fullName>
    </recommendedName>
</protein>
<feature type="compositionally biased region" description="Basic and acidic residues" evidence="2">
    <location>
        <begin position="111"/>
        <end position="126"/>
    </location>
</feature>
<sequence length="439" mass="47844">MNCQVSGASPSQGTTVLSATPRATILTPRWRKLSLGSSPLVSPNLEGSEDHVHPVIPEGRNRNQVGEGRRSVRGRVDPSEDGSPKGGSGESVNLEDDTREDDEDEDLSDDVVLRRHEEYALQERGRWATLAQPPQPSSNSERNSRAPSTPSSIGESQHLSPPVTQARHGDSPQPAPSNPDPGKEKPSSTNTSSNNNRKRVRGTAPMLPLFPTPLGCHEGMEKLLVWWEQETHTARQAAALLMQQRRENYASGLGQVLVEFNEVVEEVERLKLKAERTIRSCMERSDEAGGEFLRSPTATRGPLECFERAELEIRKRRKTAEKLLKQALGIVEPRANGSSPASPLANSEEDALRTSSEVPIDGTGKRPNETLERFLPPEGYLLDGKPDSVSIHIPHGTSTVTSGPGALILPPSTVPVRSSSVERKPSTVRSPSASTRRPR</sequence>
<feature type="compositionally biased region" description="Polar residues" evidence="2">
    <location>
        <begin position="427"/>
        <end position="439"/>
    </location>
</feature>
<evidence type="ECO:0000313" key="4">
    <source>
        <dbReference type="EMBL" id="CAD9237678.1"/>
    </source>
</evidence>